<dbReference type="Pfam" id="PF07478">
    <property type="entry name" value="Dala_Dala_lig_C"/>
    <property type="match status" value="1"/>
</dbReference>
<dbReference type="InterPro" id="IPR041698">
    <property type="entry name" value="Methyltransf_25"/>
</dbReference>
<dbReference type="PANTHER" id="PTHR23132:SF23">
    <property type="entry name" value="D-ALANINE--D-ALANINE LIGASE B"/>
    <property type="match status" value="1"/>
</dbReference>
<reference evidence="4" key="1">
    <citation type="journal article" date="2013" name="New Phytol.">
        <title>Comparative genomic and transcriptomic analyses reveal the hemibiotrophic stage shift of Colletotrichum fungi.</title>
        <authorList>
            <person name="Gan P."/>
            <person name="Ikeda K."/>
            <person name="Irieda H."/>
            <person name="Narusaka M."/>
            <person name="O'Connell R.J."/>
            <person name="Narusaka Y."/>
            <person name="Takano Y."/>
            <person name="Kubo Y."/>
            <person name="Shirasu K."/>
        </authorList>
    </citation>
    <scope>NUCLEOTIDE SEQUENCE [LARGE SCALE GENOMIC DNA]</scope>
    <source>
        <strain evidence="4">104-T / ATCC 96160 / CBS 514.97 / LARS 414 / MAFF 240422</strain>
    </source>
</reference>
<evidence type="ECO:0000313" key="4">
    <source>
        <dbReference type="Proteomes" id="UP000014480"/>
    </source>
</evidence>
<evidence type="ECO:0000259" key="1">
    <source>
        <dbReference type="Pfam" id="PF07478"/>
    </source>
</evidence>
<dbReference type="Pfam" id="PF13649">
    <property type="entry name" value="Methyltransf_25"/>
    <property type="match status" value="1"/>
</dbReference>
<dbReference type="Gene3D" id="3.30.470.20">
    <property type="entry name" value="ATP-grasp fold, B domain"/>
    <property type="match status" value="1"/>
</dbReference>
<dbReference type="InterPro" id="IPR011095">
    <property type="entry name" value="Dala_Dala_lig_C"/>
</dbReference>
<dbReference type="EMBL" id="AMCV02000035">
    <property type="protein sequence ID" value="TDZ16437.1"/>
    <property type="molecule type" value="Genomic_DNA"/>
</dbReference>
<feature type="domain" description="D-alanine--D-alanine ligase C-terminal" evidence="1">
    <location>
        <begin position="95"/>
        <end position="203"/>
    </location>
</feature>
<dbReference type="eggNOG" id="ENOG502QSG2">
    <property type="taxonomic scope" value="Eukaryota"/>
</dbReference>
<protein>
    <recommendedName>
        <fullName evidence="5">ATP-grasp domain-containing protein</fullName>
    </recommendedName>
</protein>
<dbReference type="SUPFAM" id="SSF56059">
    <property type="entry name" value="Glutathione synthetase ATP-binding domain-like"/>
    <property type="match status" value="1"/>
</dbReference>
<dbReference type="CDD" id="cd02440">
    <property type="entry name" value="AdoMet_MTases"/>
    <property type="match status" value="1"/>
</dbReference>
<dbReference type="OrthoDB" id="5245282at2759"/>
<name>N4VR88_COLOR</name>
<dbReference type="PANTHER" id="PTHR23132">
    <property type="entry name" value="D-ALANINE--D-ALANINE LIGASE"/>
    <property type="match status" value="1"/>
</dbReference>
<accession>N4VR88</accession>
<comment type="caution">
    <text evidence="3">The sequence shown here is derived from an EMBL/GenBank/DDBJ whole genome shotgun (WGS) entry which is preliminary data.</text>
</comment>
<dbReference type="AlphaFoldDB" id="N4VR88"/>
<sequence>MCEGNTYDMFFSCMWGEPRANVAGQEAAAYLESKGVKVLTNTACAMRLCNDKPAFYAKVKPAGIRVPANEANRFPKIVKLSDGANSETLDYDSDYIRGSEVNVLVMEMGRAVVALEPVEYVFPAATPAEQAFLTFENKFKTVGKGVIRTKLVTDEPRRSRIREMAQDTFKAAGMQGGSGWCRVDMRVAEGSGKIYVLEINAFPTVFYPRGLFTSDKVVEQTYPGGHAALFDMLLATKLIQDKAYHTVHDAVCAFFNDFSTRYEAAWDMPTIQTVRSVISVDYDWAGSVLDLACGSGFPGNALFNAGWTSSVITGVDICPEMATSDRAKRYYQQPINIEPIEEFIMDAGPYDHIACFNGFQYLSPVVFAATLSRMFMLARKSVTFEVDDTPQEHIDRTKSRIGCVAIHNNTEPMSRFPTPRGWRRVLERSQLLFHSPNTGVDVHGTFYRFEKVDTHEFVETDWL</sequence>
<gene>
    <name evidence="3" type="ORF">Cob_v010804</name>
</gene>
<dbReference type="Proteomes" id="UP000014480">
    <property type="component" value="Unassembled WGS sequence"/>
</dbReference>
<keyword evidence="4" id="KW-1185">Reference proteome</keyword>
<dbReference type="InterPro" id="IPR029063">
    <property type="entry name" value="SAM-dependent_MTases_sf"/>
</dbReference>
<dbReference type="SUPFAM" id="SSF53335">
    <property type="entry name" value="S-adenosyl-L-methionine-dependent methyltransferases"/>
    <property type="match status" value="1"/>
</dbReference>
<evidence type="ECO:0000259" key="2">
    <source>
        <dbReference type="Pfam" id="PF13649"/>
    </source>
</evidence>
<dbReference type="Gene3D" id="3.40.50.150">
    <property type="entry name" value="Vaccinia Virus protein VP39"/>
    <property type="match status" value="1"/>
</dbReference>
<proteinExistence type="predicted"/>
<dbReference type="GO" id="GO:0008716">
    <property type="term" value="F:D-alanine-D-alanine ligase activity"/>
    <property type="evidence" value="ECO:0007669"/>
    <property type="project" value="InterPro"/>
</dbReference>
<reference evidence="4" key="2">
    <citation type="journal article" date="2019" name="Mol. Plant Microbe Interact.">
        <title>Genome sequence resources for four phytopathogenic fungi from the Colletotrichum orbiculare species complex.</title>
        <authorList>
            <person name="Gan P."/>
            <person name="Tsushima A."/>
            <person name="Narusaka M."/>
            <person name="Narusaka Y."/>
            <person name="Takano Y."/>
            <person name="Kubo Y."/>
            <person name="Shirasu K."/>
        </authorList>
    </citation>
    <scope>GENOME REANNOTATION</scope>
    <source>
        <strain evidence="4">104-T / ATCC 96160 / CBS 514.97 / LARS 414 / MAFF 240422</strain>
    </source>
</reference>
<organism evidence="3 4">
    <name type="scientific">Colletotrichum orbiculare (strain 104-T / ATCC 96160 / CBS 514.97 / LARS 414 / MAFF 240422)</name>
    <name type="common">Cucumber anthracnose fungus</name>
    <name type="synonym">Colletotrichum lagenarium</name>
    <dbReference type="NCBI Taxonomy" id="1213857"/>
    <lineage>
        <taxon>Eukaryota</taxon>
        <taxon>Fungi</taxon>
        <taxon>Dikarya</taxon>
        <taxon>Ascomycota</taxon>
        <taxon>Pezizomycotina</taxon>
        <taxon>Sordariomycetes</taxon>
        <taxon>Hypocreomycetidae</taxon>
        <taxon>Glomerellales</taxon>
        <taxon>Glomerellaceae</taxon>
        <taxon>Colletotrichum</taxon>
        <taxon>Colletotrichum orbiculare species complex</taxon>
    </lineage>
</organism>
<dbReference type="HOGENOM" id="CLU_035427_0_0_1"/>
<evidence type="ECO:0008006" key="5">
    <source>
        <dbReference type="Google" id="ProtNLM"/>
    </source>
</evidence>
<evidence type="ECO:0000313" key="3">
    <source>
        <dbReference type="EMBL" id="TDZ16437.1"/>
    </source>
</evidence>
<feature type="domain" description="Methyltransferase" evidence="2">
    <location>
        <begin position="288"/>
        <end position="377"/>
    </location>
</feature>